<feature type="region of interest" description="Disordered" evidence="1">
    <location>
        <begin position="1"/>
        <end position="58"/>
    </location>
</feature>
<evidence type="ECO:0000256" key="1">
    <source>
        <dbReference type="SAM" id="MobiDB-lite"/>
    </source>
</evidence>
<dbReference type="Proteomes" id="UP000031549">
    <property type="component" value="Unassembled WGS sequence"/>
</dbReference>
<comment type="caution">
    <text evidence="2">The sequence shown here is derived from an EMBL/GenBank/DDBJ whole genome shotgun (WGS) entry which is preliminary data.</text>
</comment>
<proteinExistence type="predicted"/>
<feature type="compositionally biased region" description="Gly residues" evidence="1">
    <location>
        <begin position="1"/>
        <end position="22"/>
    </location>
</feature>
<evidence type="ECO:0000313" key="3">
    <source>
        <dbReference type="Proteomes" id="UP000031549"/>
    </source>
</evidence>
<dbReference type="EMBL" id="JTCM02000012">
    <property type="protein sequence ID" value="NEU72617.1"/>
    <property type="molecule type" value="Genomic_DNA"/>
</dbReference>
<accession>A0A846H4S1</accession>
<dbReference type="AlphaFoldDB" id="A0A846H4S1"/>
<protein>
    <submittedName>
        <fullName evidence="2">Uncharacterized protein</fullName>
    </submittedName>
</protein>
<name>A0A846H4S1_9CYAN</name>
<reference evidence="2 3" key="1">
    <citation type="journal article" date="2015" name="Genome Announc.">
        <title>Draft Genome Sequence of Cyanobacterium Hassallia byssoidea Strain VB512170, Isolated from Monuments in India.</title>
        <authorList>
            <person name="Singh D."/>
            <person name="Chandrababunaidu M.M."/>
            <person name="Panda A."/>
            <person name="Sen D."/>
            <person name="Bhattacharyya S."/>
            <person name="Adhikary S.P."/>
            <person name="Tripathy S."/>
        </authorList>
    </citation>
    <scope>NUCLEOTIDE SEQUENCE [LARGE SCALE GENOMIC DNA]</scope>
    <source>
        <strain evidence="2 3">VB512170</strain>
    </source>
</reference>
<sequence length="73" mass="7662">MGNGETRGTRRQGGQGGQGGAGSREQGAGEFFPNAPCPMTAGALLGPTPRPHSQTYAQCPMPNYQLPITNFRK</sequence>
<keyword evidence="3" id="KW-1185">Reference proteome</keyword>
<organism evidence="2 3">
    <name type="scientific">Hassallia byssoidea VB512170</name>
    <dbReference type="NCBI Taxonomy" id="1304833"/>
    <lineage>
        <taxon>Bacteria</taxon>
        <taxon>Bacillati</taxon>
        <taxon>Cyanobacteriota</taxon>
        <taxon>Cyanophyceae</taxon>
        <taxon>Nostocales</taxon>
        <taxon>Tolypothrichaceae</taxon>
        <taxon>Hassallia</taxon>
    </lineage>
</organism>
<gene>
    <name evidence="2" type="ORF">PI95_008555</name>
</gene>
<dbReference type="RefSeq" id="WP_163518723.1">
    <property type="nucleotide sequence ID" value="NZ_JTCM02000012.1"/>
</dbReference>
<evidence type="ECO:0000313" key="2">
    <source>
        <dbReference type="EMBL" id="NEU72617.1"/>
    </source>
</evidence>